<dbReference type="KEGG" id="smo:SELMODRAFT_426331"/>
<protein>
    <submittedName>
        <fullName evidence="2">Uncharacterized protein</fullName>
    </submittedName>
</protein>
<gene>
    <name evidence="2" type="ORF">SELMODRAFT_426331</name>
</gene>
<dbReference type="InParanoid" id="D8SW19"/>
<organism evidence="3">
    <name type="scientific">Selaginella moellendorffii</name>
    <name type="common">Spikemoss</name>
    <dbReference type="NCBI Taxonomy" id="88036"/>
    <lineage>
        <taxon>Eukaryota</taxon>
        <taxon>Viridiplantae</taxon>
        <taxon>Streptophyta</taxon>
        <taxon>Embryophyta</taxon>
        <taxon>Tracheophyta</taxon>
        <taxon>Lycopodiopsida</taxon>
        <taxon>Selaginellales</taxon>
        <taxon>Selaginellaceae</taxon>
        <taxon>Selaginella</taxon>
    </lineage>
</organism>
<reference evidence="2 3" key="1">
    <citation type="journal article" date="2011" name="Science">
        <title>The Selaginella genome identifies genetic changes associated with the evolution of vascular plants.</title>
        <authorList>
            <person name="Banks J.A."/>
            <person name="Nishiyama T."/>
            <person name="Hasebe M."/>
            <person name="Bowman J.L."/>
            <person name="Gribskov M."/>
            <person name="dePamphilis C."/>
            <person name="Albert V.A."/>
            <person name="Aono N."/>
            <person name="Aoyama T."/>
            <person name="Ambrose B.A."/>
            <person name="Ashton N.W."/>
            <person name="Axtell M.J."/>
            <person name="Barker E."/>
            <person name="Barker M.S."/>
            <person name="Bennetzen J.L."/>
            <person name="Bonawitz N.D."/>
            <person name="Chapple C."/>
            <person name="Cheng C."/>
            <person name="Correa L.G."/>
            <person name="Dacre M."/>
            <person name="DeBarry J."/>
            <person name="Dreyer I."/>
            <person name="Elias M."/>
            <person name="Engstrom E.M."/>
            <person name="Estelle M."/>
            <person name="Feng L."/>
            <person name="Finet C."/>
            <person name="Floyd S.K."/>
            <person name="Frommer W.B."/>
            <person name="Fujita T."/>
            <person name="Gramzow L."/>
            <person name="Gutensohn M."/>
            <person name="Harholt J."/>
            <person name="Hattori M."/>
            <person name="Heyl A."/>
            <person name="Hirai T."/>
            <person name="Hiwatashi Y."/>
            <person name="Ishikawa M."/>
            <person name="Iwata M."/>
            <person name="Karol K.G."/>
            <person name="Koehler B."/>
            <person name="Kolukisaoglu U."/>
            <person name="Kubo M."/>
            <person name="Kurata T."/>
            <person name="Lalonde S."/>
            <person name="Li K."/>
            <person name="Li Y."/>
            <person name="Litt A."/>
            <person name="Lyons E."/>
            <person name="Manning G."/>
            <person name="Maruyama T."/>
            <person name="Michael T.P."/>
            <person name="Mikami K."/>
            <person name="Miyazaki S."/>
            <person name="Morinaga S."/>
            <person name="Murata T."/>
            <person name="Mueller-Roeber B."/>
            <person name="Nelson D.R."/>
            <person name="Obara M."/>
            <person name="Oguri Y."/>
            <person name="Olmstead R.G."/>
            <person name="Onodera N."/>
            <person name="Petersen B.L."/>
            <person name="Pils B."/>
            <person name="Prigge M."/>
            <person name="Rensing S.A."/>
            <person name="Riano-Pachon D.M."/>
            <person name="Roberts A.W."/>
            <person name="Sato Y."/>
            <person name="Scheller H.V."/>
            <person name="Schulz B."/>
            <person name="Schulz C."/>
            <person name="Shakirov E.V."/>
            <person name="Shibagaki N."/>
            <person name="Shinohara N."/>
            <person name="Shippen D.E."/>
            <person name="Soerensen I."/>
            <person name="Sotooka R."/>
            <person name="Sugimoto N."/>
            <person name="Sugita M."/>
            <person name="Sumikawa N."/>
            <person name="Tanurdzic M."/>
            <person name="Theissen G."/>
            <person name="Ulvskov P."/>
            <person name="Wakazuki S."/>
            <person name="Weng J.K."/>
            <person name="Willats W.W."/>
            <person name="Wipf D."/>
            <person name="Wolf P.G."/>
            <person name="Yang L."/>
            <person name="Zimmer A.D."/>
            <person name="Zhu Q."/>
            <person name="Mitros T."/>
            <person name="Hellsten U."/>
            <person name="Loque D."/>
            <person name="Otillar R."/>
            <person name="Salamov A."/>
            <person name="Schmutz J."/>
            <person name="Shapiro H."/>
            <person name="Lindquist E."/>
            <person name="Lucas S."/>
            <person name="Rokhsar D."/>
            <person name="Grigoriev I.V."/>
        </authorList>
    </citation>
    <scope>NUCLEOTIDE SEQUENCE [LARGE SCALE GENOMIC DNA]</scope>
</reference>
<evidence type="ECO:0000313" key="3">
    <source>
        <dbReference type="Proteomes" id="UP000001514"/>
    </source>
</evidence>
<feature type="chain" id="PRO_5003123091" evidence="1">
    <location>
        <begin position="22"/>
        <end position="150"/>
    </location>
</feature>
<feature type="signal peptide" evidence="1">
    <location>
        <begin position="1"/>
        <end position="21"/>
    </location>
</feature>
<name>D8SW19_SELML</name>
<evidence type="ECO:0000256" key="1">
    <source>
        <dbReference type="SAM" id="SignalP"/>
    </source>
</evidence>
<dbReference type="Proteomes" id="UP000001514">
    <property type="component" value="Unassembled WGS sequence"/>
</dbReference>
<dbReference type="AlphaFoldDB" id="D8SW19"/>
<dbReference type="Gramene" id="EFJ11416">
    <property type="protein sequence ID" value="EFJ11416"/>
    <property type="gene ID" value="SELMODRAFT_426331"/>
</dbReference>
<evidence type="ECO:0000313" key="2">
    <source>
        <dbReference type="EMBL" id="EFJ11416.1"/>
    </source>
</evidence>
<sequence length="150" mass="16575">MKISVLVLQVLMLVLIVIALALMVTNKQTQSIPIKIPGMASTIFLKKTATFSQITRVQRRLGSLPPGQGGGGGAIKTMPELIFDHRLEQLEQQLEEELQATFEPQSPPATVPPPQQQLFKGQLWGQQRSTKHQQETNLVSAVTVKSIRLL</sequence>
<proteinExistence type="predicted"/>
<accession>D8SW19</accession>
<dbReference type="EMBL" id="GL377647">
    <property type="protein sequence ID" value="EFJ11416.1"/>
    <property type="molecule type" value="Genomic_DNA"/>
</dbReference>
<keyword evidence="1" id="KW-0732">Signal</keyword>
<dbReference type="HOGENOM" id="CLU_1743682_0_0_1"/>
<keyword evidence="3" id="KW-1185">Reference proteome</keyword>